<dbReference type="AlphaFoldDB" id="A0A1M5MTQ0"/>
<dbReference type="PANTHER" id="PTHR42919:SF8">
    <property type="entry name" value="N-ALPHA-ACETYLTRANSFERASE 50"/>
    <property type="match status" value="1"/>
</dbReference>
<dbReference type="PROSITE" id="PS51186">
    <property type="entry name" value="GNAT"/>
    <property type="match status" value="1"/>
</dbReference>
<dbReference type="EMBL" id="FQWH01000004">
    <property type="protein sequence ID" value="SHG80163.1"/>
    <property type="molecule type" value="Genomic_DNA"/>
</dbReference>
<dbReference type="InterPro" id="IPR051556">
    <property type="entry name" value="N-term/lysine_N-AcTrnsfr"/>
</dbReference>
<dbReference type="CDD" id="cd04301">
    <property type="entry name" value="NAT_SF"/>
    <property type="match status" value="1"/>
</dbReference>
<keyword evidence="1" id="KW-0808">Transferase</keyword>
<dbReference type="RefSeq" id="WP_073409378.1">
    <property type="nucleotide sequence ID" value="NZ_CP158862.1"/>
</dbReference>
<accession>A0A1M5MTQ0</accession>
<keyword evidence="2" id="KW-0012">Acyltransferase</keyword>
<dbReference type="GO" id="GO:0016747">
    <property type="term" value="F:acyltransferase activity, transferring groups other than amino-acyl groups"/>
    <property type="evidence" value="ECO:0007669"/>
    <property type="project" value="InterPro"/>
</dbReference>
<reference evidence="4 5" key="1">
    <citation type="submission" date="2016-11" db="EMBL/GenBank/DDBJ databases">
        <authorList>
            <person name="Jaros S."/>
            <person name="Januszkiewicz K."/>
            <person name="Wedrychowicz H."/>
        </authorList>
    </citation>
    <scope>NUCLEOTIDE SEQUENCE [LARGE SCALE GENOMIC DNA]</scope>
    <source>
        <strain evidence="4 5">DSM 6792</strain>
    </source>
</reference>
<dbReference type="Pfam" id="PF00583">
    <property type="entry name" value="Acetyltransf_1"/>
    <property type="match status" value="1"/>
</dbReference>
<feature type="domain" description="N-acetyltransferase" evidence="3">
    <location>
        <begin position="4"/>
        <end position="173"/>
    </location>
</feature>
<organism evidence="4 5">
    <name type="scientific">Flavobacterium johnsoniae</name>
    <name type="common">Cytophaga johnsonae</name>
    <dbReference type="NCBI Taxonomy" id="986"/>
    <lineage>
        <taxon>Bacteria</taxon>
        <taxon>Pseudomonadati</taxon>
        <taxon>Bacteroidota</taxon>
        <taxon>Flavobacteriia</taxon>
        <taxon>Flavobacteriales</taxon>
        <taxon>Flavobacteriaceae</taxon>
        <taxon>Flavobacterium</taxon>
    </lineage>
</organism>
<dbReference type="SUPFAM" id="SSF55729">
    <property type="entry name" value="Acyl-CoA N-acyltransferases (Nat)"/>
    <property type="match status" value="1"/>
</dbReference>
<gene>
    <name evidence="4" type="ORF">SAMN05444388_104285</name>
</gene>
<dbReference type="InterPro" id="IPR000182">
    <property type="entry name" value="GNAT_dom"/>
</dbReference>
<evidence type="ECO:0000259" key="3">
    <source>
        <dbReference type="PROSITE" id="PS51186"/>
    </source>
</evidence>
<evidence type="ECO:0000313" key="5">
    <source>
        <dbReference type="Proteomes" id="UP000184112"/>
    </source>
</evidence>
<protein>
    <submittedName>
        <fullName evidence="4">Ribosomal protein S18 acetylase RimI</fullName>
    </submittedName>
</protein>
<dbReference type="PANTHER" id="PTHR42919">
    <property type="entry name" value="N-ALPHA-ACETYLTRANSFERASE"/>
    <property type="match status" value="1"/>
</dbReference>
<keyword evidence="4" id="KW-0687">Ribonucleoprotein</keyword>
<proteinExistence type="predicted"/>
<dbReference type="InterPro" id="IPR016181">
    <property type="entry name" value="Acyl_CoA_acyltransferase"/>
</dbReference>
<evidence type="ECO:0000256" key="1">
    <source>
        <dbReference type="ARBA" id="ARBA00022679"/>
    </source>
</evidence>
<name>A0A1M5MTQ0_FLAJO</name>
<keyword evidence="4" id="KW-0689">Ribosomal protein</keyword>
<dbReference type="GO" id="GO:0005840">
    <property type="term" value="C:ribosome"/>
    <property type="evidence" value="ECO:0007669"/>
    <property type="project" value="UniProtKB-KW"/>
</dbReference>
<evidence type="ECO:0000313" key="4">
    <source>
        <dbReference type="EMBL" id="SHG80163.1"/>
    </source>
</evidence>
<sequence>MNTIKVRKALISDAEKLQTIGRITFSETFSDVNSEENMIKYLDESFALEKLASELNNKDSHFYLAELDGEVIGYLKLNTGEAQTELKEKNALEIERIYVLKEFHGKKIAQELYNQALKKAEEIKAHYIWLGVWEKNFRAVSFYTKNGFVQFDTHIFRLGDDEQTDLMMKKILINE</sequence>
<evidence type="ECO:0000256" key="2">
    <source>
        <dbReference type="ARBA" id="ARBA00023315"/>
    </source>
</evidence>
<dbReference type="Gene3D" id="3.40.630.30">
    <property type="match status" value="1"/>
</dbReference>
<dbReference type="Proteomes" id="UP000184112">
    <property type="component" value="Unassembled WGS sequence"/>
</dbReference>